<feature type="compositionally biased region" description="Pro residues" evidence="1">
    <location>
        <begin position="98"/>
        <end position="133"/>
    </location>
</feature>
<feature type="compositionally biased region" description="Low complexity" evidence="1">
    <location>
        <begin position="179"/>
        <end position="196"/>
    </location>
</feature>
<reference evidence="2" key="1">
    <citation type="submission" date="2020-11" db="EMBL/GenBank/DDBJ databases">
        <authorList>
            <person name="Tran Van P."/>
        </authorList>
    </citation>
    <scope>NUCLEOTIDE SEQUENCE</scope>
</reference>
<dbReference type="AlphaFoldDB" id="A0A7R9IHQ6"/>
<feature type="compositionally biased region" description="Polar residues" evidence="1">
    <location>
        <begin position="134"/>
        <end position="150"/>
    </location>
</feature>
<accession>A0A7R9IHQ6</accession>
<evidence type="ECO:0000313" key="2">
    <source>
        <dbReference type="EMBL" id="CAD7458600.1"/>
    </source>
</evidence>
<organism evidence="2">
    <name type="scientific">Timema tahoe</name>
    <dbReference type="NCBI Taxonomy" id="61484"/>
    <lineage>
        <taxon>Eukaryota</taxon>
        <taxon>Metazoa</taxon>
        <taxon>Ecdysozoa</taxon>
        <taxon>Arthropoda</taxon>
        <taxon>Hexapoda</taxon>
        <taxon>Insecta</taxon>
        <taxon>Pterygota</taxon>
        <taxon>Neoptera</taxon>
        <taxon>Polyneoptera</taxon>
        <taxon>Phasmatodea</taxon>
        <taxon>Timematodea</taxon>
        <taxon>Timematoidea</taxon>
        <taxon>Timematidae</taxon>
        <taxon>Timema</taxon>
    </lineage>
</organism>
<proteinExistence type="predicted"/>
<dbReference type="EMBL" id="OE002369">
    <property type="protein sequence ID" value="CAD7458600.1"/>
    <property type="molecule type" value="Genomic_DNA"/>
</dbReference>
<sequence length="241" mass="26468">MLKAHINHRHIAVPVPSLSEPTQFPHIMASVTTNKPPISLQDSLIDSVTNKLMGSAPQRIKSHIGPQPSVGDPRIQHSVMVVPVSSSAVEHHRRGPPQQSPPPPPPPPFVPHPHRPPNYPTGPQPNTQNPPPNMRTNLITVPIQDNSSNVMDHPPPYHHYPPQGPQYSPYGVPPPPVQQPQTSYYQTSQPNVVYQGGQYGGQGVPTNPPPNRAPQYQDPGQYGAPPPPHQWAHPSNPQFYR</sequence>
<name>A0A7R9IHQ6_9NEOP</name>
<evidence type="ECO:0000256" key="1">
    <source>
        <dbReference type="SAM" id="MobiDB-lite"/>
    </source>
</evidence>
<feature type="region of interest" description="Disordered" evidence="1">
    <location>
        <begin position="85"/>
        <end position="241"/>
    </location>
</feature>
<gene>
    <name evidence="2" type="ORF">TTEB3V08_LOCUS6576</name>
</gene>
<protein>
    <submittedName>
        <fullName evidence="2">Uncharacterized protein</fullName>
    </submittedName>
</protein>
<feature type="compositionally biased region" description="Pro residues" evidence="1">
    <location>
        <begin position="153"/>
        <end position="164"/>
    </location>
</feature>